<feature type="domain" description="ParB-like N-terminal" evidence="2">
    <location>
        <begin position="24"/>
        <end position="108"/>
    </location>
</feature>
<feature type="compositionally biased region" description="Basic and acidic residues" evidence="1">
    <location>
        <begin position="216"/>
        <end position="244"/>
    </location>
</feature>
<evidence type="ECO:0000313" key="3">
    <source>
        <dbReference type="EMBL" id="TDV49766.1"/>
    </source>
</evidence>
<dbReference type="InterPro" id="IPR036086">
    <property type="entry name" value="ParB/Sulfiredoxin_sf"/>
</dbReference>
<reference evidence="3 4" key="1">
    <citation type="submission" date="2019-03" db="EMBL/GenBank/DDBJ databases">
        <title>Genomic Encyclopedia of Archaeal and Bacterial Type Strains, Phase II (KMG-II): from individual species to whole genera.</title>
        <authorList>
            <person name="Goeker M."/>
        </authorList>
    </citation>
    <scope>NUCLEOTIDE SEQUENCE [LARGE SCALE GENOMIC DNA]</scope>
    <source>
        <strain evidence="3 4">DSM 45499</strain>
    </source>
</reference>
<dbReference type="Proteomes" id="UP000294927">
    <property type="component" value="Unassembled WGS sequence"/>
</dbReference>
<organism evidence="3 4">
    <name type="scientific">Actinophytocola oryzae</name>
    <dbReference type="NCBI Taxonomy" id="502181"/>
    <lineage>
        <taxon>Bacteria</taxon>
        <taxon>Bacillati</taxon>
        <taxon>Actinomycetota</taxon>
        <taxon>Actinomycetes</taxon>
        <taxon>Pseudonocardiales</taxon>
        <taxon>Pseudonocardiaceae</taxon>
    </lineage>
</organism>
<dbReference type="SUPFAM" id="SSF110849">
    <property type="entry name" value="ParB/Sulfiredoxin"/>
    <property type="match status" value="1"/>
</dbReference>
<gene>
    <name evidence="3" type="ORF">CLV71_107105</name>
</gene>
<protein>
    <submittedName>
        <fullName evidence="3">ParB-like nuclease family protein</fullName>
    </submittedName>
</protein>
<dbReference type="AlphaFoldDB" id="A0A4R7VJW8"/>
<evidence type="ECO:0000313" key="4">
    <source>
        <dbReference type="Proteomes" id="UP000294927"/>
    </source>
</evidence>
<proteinExistence type="predicted"/>
<sequence>MTTRPALPREQANLLASIDRTTSVRVRIAGLHAADSPRLGGEDLDHVRALAEVEEPLPPIVVHRSTMRVIDGMHRLRAAELRGDDTIEVQFSDESEELTFALAVECNVRNGLPLSLRDRKAAAERITAVCPQWSDRSIAACTGLSAKTVAAIRGRVAPDRTSDPAGRIGRDGKVRPLDIAEGRTRAAQVIRARPDASIREIAGAAGVSMATAHDVRARLRRGEDPVPARGRKAQEDRAPEDQTPRRGGSTPVVVDSDTGSILQNLKKDPSLRFSDAGRDLLRWLDTHLATPQDAGVIRNAPLHCTSLIAVLARVQAQVWRDFAEQLEQREHHTA</sequence>
<comment type="caution">
    <text evidence="3">The sequence shown here is derived from an EMBL/GenBank/DDBJ whole genome shotgun (WGS) entry which is preliminary data.</text>
</comment>
<dbReference type="InterPro" id="IPR003115">
    <property type="entry name" value="ParB_N"/>
</dbReference>
<feature type="region of interest" description="Disordered" evidence="1">
    <location>
        <begin position="216"/>
        <end position="256"/>
    </location>
</feature>
<keyword evidence="4" id="KW-1185">Reference proteome</keyword>
<dbReference type="SMART" id="SM00470">
    <property type="entry name" value="ParB"/>
    <property type="match status" value="1"/>
</dbReference>
<accession>A0A4R7VJW8</accession>
<dbReference type="OrthoDB" id="3701787at2"/>
<name>A0A4R7VJW8_9PSEU</name>
<dbReference type="EMBL" id="SOCP01000007">
    <property type="protein sequence ID" value="TDV49766.1"/>
    <property type="molecule type" value="Genomic_DNA"/>
</dbReference>
<evidence type="ECO:0000259" key="2">
    <source>
        <dbReference type="SMART" id="SM00470"/>
    </source>
</evidence>
<evidence type="ECO:0000256" key="1">
    <source>
        <dbReference type="SAM" id="MobiDB-lite"/>
    </source>
</evidence>
<dbReference type="RefSeq" id="WP_133904467.1">
    <property type="nucleotide sequence ID" value="NZ_SOCP01000007.1"/>
</dbReference>